<dbReference type="Pfam" id="PF04230">
    <property type="entry name" value="PS_pyruv_trans"/>
    <property type="match status" value="1"/>
</dbReference>
<proteinExistence type="predicted"/>
<name>A0AAE4IG16_BACUN</name>
<reference evidence="4" key="2">
    <citation type="submission" date="2023-10" db="EMBL/GenBank/DDBJ databases">
        <title>Genome of Potential pathogenic bacteria in Crohn's disease.</title>
        <authorList>
            <person name="Rodriguez-Palacios A."/>
        </authorList>
    </citation>
    <scope>NUCLEOTIDE SEQUENCE</scope>
    <source>
        <strain evidence="4">CavFT-hAR50</strain>
    </source>
</reference>
<dbReference type="AlphaFoldDB" id="A0AAE4IG16"/>
<dbReference type="PANTHER" id="PTHR36836">
    <property type="entry name" value="COLANIC ACID BIOSYNTHESIS PROTEIN WCAK"/>
    <property type="match status" value="1"/>
</dbReference>
<reference evidence="2" key="1">
    <citation type="submission" date="2022-10" db="EMBL/GenBank/DDBJ databases">
        <title>Human gut microbiome strain richness.</title>
        <authorList>
            <person name="Chen-Liaw A."/>
        </authorList>
    </citation>
    <scope>NUCLEOTIDE SEQUENCE</scope>
    <source>
        <strain evidence="3">1001713st1_F9_1001713B170221_170320</strain>
        <strain evidence="2">BSD2780061687st1_G10_BSD2780061687b_171204</strain>
    </source>
</reference>
<accession>A0AAE4IG16</accession>
<evidence type="ECO:0000313" key="4">
    <source>
        <dbReference type="EMBL" id="MDU0246071.1"/>
    </source>
</evidence>
<evidence type="ECO:0000259" key="1">
    <source>
        <dbReference type="Pfam" id="PF04230"/>
    </source>
</evidence>
<dbReference type="PANTHER" id="PTHR36836:SF1">
    <property type="entry name" value="COLANIC ACID BIOSYNTHESIS PROTEIN WCAK"/>
    <property type="match status" value="1"/>
</dbReference>
<gene>
    <name evidence="3" type="ORF">POZ10_15425</name>
    <name evidence="2" type="ORF">POZ22_09375</name>
    <name evidence="4" type="ORF">RVH16_15335</name>
</gene>
<dbReference type="Proteomes" id="UP001181247">
    <property type="component" value="Unassembled WGS sequence"/>
</dbReference>
<dbReference type="EMBL" id="JAQNSB010000012">
    <property type="protein sequence ID" value="MDC1854986.1"/>
    <property type="molecule type" value="Genomic_DNA"/>
</dbReference>
<evidence type="ECO:0000313" key="2">
    <source>
        <dbReference type="EMBL" id="MDC1854986.1"/>
    </source>
</evidence>
<organism evidence="4 5">
    <name type="scientific">Bacteroides uniformis</name>
    <dbReference type="NCBI Taxonomy" id="820"/>
    <lineage>
        <taxon>Bacteria</taxon>
        <taxon>Pseudomonadati</taxon>
        <taxon>Bacteroidota</taxon>
        <taxon>Bacteroidia</taxon>
        <taxon>Bacteroidales</taxon>
        <taxon>Bacteroidaceae</taxon>
        <taxon>Bacteroides</taxon>
    </lineage>
</organism>
<dbReference type="Proteomes" id="UP001222603">
    <property type="component" value="Unassembled WGS sequence"/>
</dbReference>
<evidence type="ECO:0000313" key="3">
    <source>
        <dbReference type="EMBL" id="MDC1902006.1"/>
    </source>
</evidence>
<dbReference type="EMBL" id="JAQNSI010000432">
    <property type="protein sequence ID" value="MDC1902006.1"/>
    <property type="molecule type" value="Genomic_DNA"/>
</dbReference>
<evidence type="ECO:0000313" key="5">
    <source>
        <dbReference type="Proteomes" id="UP001181247"/>
    </source>
</evidence>
<dbReference type="GO" id="GO:0016740">
    <property type="term" value="F:transferase activity"/>
    <property type="evidence" value="ECO:0007669"/>
    <property type="project" value="UniProtKB-KW"/>
</dbReference>
<keyword evidence="4" id="KW-0808">Transferase</keyword>
<dbReference type="InterPro" id="IPR007345">
    <property type="entry name" value="Polysacch_pyruvyl_Trfase"/>
</dbReference>
<dbReference type="Proteomes" id="UP001214113">
    <property type="component" value="Unassembled WGS sequence"/>
</dbReference>
<dbReference type="EMBL" id="JAWDEU010000002">
    <property type="protein sequence ID" value="MDU0246071.1"/>
    <property type="molecule type" value="Genomic_DNA"/>
</dbReference>
<protein>
    <submittedName>
        <fullName evidence="4">Polysaccharide pyruvyl transferase family protein</fullName>
    </submittedName>
</protein>
<feature type="domain" description="Polysaccharide pyruvyl transferase" evidence="1">
    <location>
        <begin position="16"/>
        <end position="329"/>
    </location>
</feature>
<dbReference type="RefSeq" id="WP_229076205.1">
    <property type="nucleotide sequence ID" value="NZ_CAXSUA010000006.1"/>
</dbReference>
<comment type="caution">
    <text evidence="4">The sequence shown here is derived from an EMBL/GenBank/DDBJ whole genome shotgun (WGS) entry which is preliminary data.</text>
</comment>
<sequence length="386" mass="43243">MKMKNVLLIGIGGVYNYGCEAIVRGTIEILRNVDPAIKISYASYNYEDDVQRLADCDLKILQRKRLGRWNPKNIIRKLLTFVGISFTMPYDSTDWLNEYDTVFSIGGDLYTLTSIGGCNISLPLFLEKCQAKGIKYVLWGASVGKFEQNLKALNFFKKHLKSVDLIVAREIVTVNYLNSLGIKQNVVFAPDPAYFVKCPSLSSEGKSESITVGINLSPLSALYHYDSLETAVKKQAEAICGLVEELHCKLLFIPHVLSTSLNDNDLCYLEQIASRVKNAGHSVTMVSSDPGFIGLKSDLARCNFVIAARMHCAINAITMNVPTIFLSYSEKAKGMAEYVYGTSHGVFSLIEFEDYHKIANIIREWNLESRIDSIKEFDFKSLFVNV</sequence>